<feature type="domain" description="ATP-grasp" evidence="6">
    <location>
        <begin position="99"/>
        <end position="239"/>
    </location>
</feature>
<dbReference type="Gene3D" id="3.30.470.20">
    <property type="entry name" value="ATP-grasp fold, B domain"/>
    <property type="match status" value="1"/>
</dbReference>
<name>T1BV73_9ZZZZ</name>
<dbReference type="GO" id="GO:0004088">
    <property type="term" value="F:carbamoyl-phosphate synthase (glutamine-hydrolyzing) activity"/>
    <property type="evidence" value="ECO:0007669"/>
    <property type="project" value="TreeGrafter"/>
</dbReference>
<dbReference type="SUPFAM" id="SSF56059">
    <property type="entry name" value="Glutathione synthetase ATP-binding domain-like"/>
    <property type="match status" value="1"/>
</dbReference>
<feature type="non-terminal residue" evidence="7">
    <location>
        <position position="1"/>
    </location>
</feature>
<dbReference type="InterPro" id="IPR011761">
    <property type="entry name" value="ATP-grasp"/>
</dbReference>
<evidence type="ECO:0000256" key="5">
    <source>
        <dbReference type="ARBA" id="ARBA00047359"/>
    </source>
</evidence>
<keyword evidence="4" id="KW-0067">ATP-binding</keyword>
<gene>
    <name evidence="7" type="ORF">B1B_03057</name>
</gene>
<dbReference type="InterPro" id="IPR005483">
    <property type="entry name" value="CPSase_dom"/>
</dbReference>
<comment type="caution">
    <text evidence="7">The sequence shown here is derived from an EMBL/GenBank/DDBJ whole genome shotgun (WGS) entry which is preliminary data.</text>
</comment>
<protein>
    <submittedName>
        <fullName evidence="7">Carbamoylphosphate synthetase</fullName>
    </submittedName>
</protein>
<dbReference type="PROSITE" id="PS50975">
    <property type="entry name" value="ATP_GRASP"/>
    <property type="match status" value="1"/>
</dbReference>
<evidence type="ECO:0000256" key="2">
    <source>
        <dbReference type="ARBA" id="ARBA00022723"/>
    </source>
</evidence>
<accession>T1BV73</accession>
<dbReference type="Pfam" id="PF25596">
    <property type="entry name" value="CPSase_L_D1"/>
    <property type="match status" value="1"/>
</dbReference>
<dbReference type="GO" id="GO:0005524">
    <property type="term" value="F:ATP binding"/>
    <property type="evidence" value="ECO:0007669"/>
    <property type="project" value="UniProtKB-KW"/>
</dbReference>
<dbReference type="InterPro" id="IPR016185">
    <property type="entry name" value="PreATP-grasp_dom_sf"/>
</dbReference>
<dbReference type="Pfam" id="PF02786">
    <property type="entry name" value="CPSase_L_D2"/>
    <property type="match status" value="1"/>
</dbReference>
<dbReference type="PANTHER" id="PTHR11405:SF53">
    <property type="entry name" value="CARBAMOYL-PHOSPHATE SYNTHASE [AMMONIA], MITOCHONDRIAL"/>
    <property type="match status" value="1"/>
</dbReference>
<evidence type="ECO:0000256" key="3">
    <source>
        <dbReference type="ARBA" id="ARBA00022741"/>
    </source>
</evidence>
<evidence type="ECO:0000256" key="4">
    <source>
        <dbReference type="ARBA" id="ARBA00022840"/>
    </source>
</evidence>
<dbReference type="PANTHER" id="PTHR11405">
    <property type="entry name" value="CARBAMOYLTRANSFERASE FAMILY MEMBER"/>
    <property type="match status" value="1"/>
</dbReference>
<proteinExistence type="predicted"/>
<evidence type="ECO:0000256" key="1">
    <source>
        <dbReference type="ARBA" id="ARBA00022598"/>
    </source>
</evidence>
<dbReference type="AlphaFoldDB" id="T1BV73"/>
<sequence>KALEEEGIYTIVINPNIATLQTDSPKLGRVYFQPLVPEFVEPILDAERPEGILLSFGGQTALNCGIGLSDRGALHRTHTRVLGTPLAGIRATEDRAKFVRAMTKARVPTLPSRAVYSVEEAMNAADQIGYPIMVRVAFTLGGKGGGIARNREELREVVGKGLRASPVGQALLERWVGAFKQLEYEVVRDRKGNALTVCNMENMLSMRVHTGDNVVVAPSQTLSDAEYQMLRQAALRAVEVCGIV</sequence>
<keyword evidence="1" id="KW-0436">Ligase</keyword>
<dbReference type="FunFam" id="3.40.50.20:FF:000001">
    <property type="entry name" value="Carbamoyl-phosphate synthase large chain"/>
    <property type="match status" value="1"/>
</dbReference>
<dbReference type="GO" id="GO:0004087">
    <property type="term" value="F:carbamoyl-phosphate synthase (ammonia) activity"/>
    <property type="evidence" value="ECO:0007669"/>
    <property type="project" value="UniProtKB-EC"/>
</dbReference>
<dbReference type="InterPro" id="IPR058047">
    <property type="entry name" value="CPSase_preATP-grasp"/>
</dbReference>
<comment type="catalytic activity">
    <reaction evidence="5">
        <text>hydrogencarbonate + NH4(+) + 2 ATP = carbamoyl phosphate + 2 ADP + phosphate + 2 H(+)</text>
        <dbReference type="Rhea" id="RHEA:18029"/>
        <dbReference type="ChEBI" id="CHEBI:15378"/>
        <dbReference type="ChEBI" id="CHEBI:17544"/>
        <dbReference type="ChEBI" id="CHEBI:28938"/>
        <dbReference type="ChEBI" id="CHEBI:30616"/>
        <dbReference type="ChEBI" id="CHEBI:43474"/>
        <dbReference type="ChEBI" id="CHEBI:58228"/>
        <dbReference type="ChEBI" id="CHEBI:456216"/>
        <dbReference type="EC" id="6.3.4.16"/>
    </reaction>
</comment>
<feature type="non-terminal residue" evidence="7">
    <location>
        <position position="244"/>
    </location>
</feature>
<dbReference type="EMBL" id="AUZY01001850">
    <property type="protein sequence ID" value="EQD73747.1"/>
    <property type="molecule type" value="Genomic_DNA"/>
</dbReference>
<reference evidence="7" key="1">
    <citation type="submission" date="2013-08" db="EMBL/GenBank/DDBJ databases">
        <authorList>
            <person name="Mendez C."/>
            <person name="Richter M."/>
            <person name="Ferrer M."/>
            <person name="Sanchez J."/>
        </authorList>
    </citation>
    <scope>NUCLEOTIDE SEQUENCE</scope>
</reference>
<organism evidence="7">
    <name type="scientific">mine drainage metagenome</name>
    <dbReference type="NCBI Taxonomy" id="410659"/>
    <lineage>
        <taxon>unclassified sequences</taxon>
        <taxon>metagenomes</taxon>
        <taxon>ecological metagenomes</taxon>
    </lineage>
</organism>
<dbReference type="InterPro" id="IPR005479">
    <property type="entry name" value="CPAse_ATP-bd"/>
</dbReference>
<dbReference type="GO" id="GO:0006541">
    <property type="term" value="P:glutamine metabolic process"/>
    <property type="evidence" value="ECO:0007669"/>
    <property type="project" value="TreeGrafter"/>
</dbReference>
<dbReference type="GO" id="GO:0046872">
    <property type="term" value="F:metal ion binding"/>
    <property type="evidence" value="ECO:0007669"/>
    <property type="project" value="UniProtKB-KW"/>
</dbReference>
<evidence type="ECO:0000313" key="7">
    <source>
        <dbReference type="EMBL" id="EQD73747.1"/>
    </source>
</evidence>
<evidence type="ECO:0000259" key="6">
    <source>
        <dbReference type="PROSITE" id="PS50975"/>
    </source>
</evidence>
<dbReference type="Gene3D" id="3.40.50.20">
    <property type="match status" value="1"/>
</dbReference>
<dbReference type="PRINTS" id="PR00098">
    <property type="entry name" value="CPSASE"/>
</dbReference>
<keyword evidence="2" id="KW-0479">Metal-binding</keyword>
<dbReference type="GO" id="GO:0005737">
    <property type="term" value="C:cytoplasm"/>
    <property type="evidence" value="ECO:0007669"/>
    <property type="project" value="TreeGrafter"/>
</dbReference>
<keyword evidence="3" id="KW-0547">Nucleotide-binding</keyword>
<reference evidence="7" key="2">
    <citation type="journal article" date="2014" name="ISME J.">
        <title>Microbial stratification in low pH oxic and suboxic macroscopic growths along an acid mine drainage.</title>
        <authorList>
            <person name="Mendez-Garcia C."/>
            <person name="Mesa V."/>
            <person name="Sprenger R.R."/>
            <person name="Richter M."/>
            <person name="Diez M.S."/>
            <person name="Solano J."/>
            <person name="Bargiela R."/>
            <person name="Golyshina O.V."/>
            <person name="Manteca A."/>
            <person name="Ramos J.L."/>
            <person name="Gallego J.R."/>
            <person name="Llorente I."/>
            <person name="Martins Dos Santos V.A."/>
            <person name="Jensen O.N."/>
            <person name="Pelaez A.I."/>
            <person name="Sanchez J."/>
            <person name="Ferrer M."/>
        </authorList>
    </citation>
    <scope>NUCLEOTIDE SEQUENCE</scope>
</reference>
<dbReference type="SUPFAM" id="SSF52440">
    <property type="entry name" value="PreATP-grasp domain"/>
    <property type="match status" value="1"/>
</dbReference>